<dbReference type="EMBL" id="QWLM01000004">
    <property type="protein sequence ID" value="RHW46532.1"/>
    <property type="molecule type" value="Genomic_DNA"/>
</dbReference>
<evidence type="ECO:0000256" key="1">
    <source>
        <dbReference type="ARBA" id="ARBA00005854"/>
    </source>
</evidence>
<dbReference type="PROSITE" id="PS00065">
    <property type="entry name" value="D_2_HYDROXYACID_DH_1"/>
    <property type="match status" value="1"/>
</dbReference>
<organism evidence="8 9">
    <name type="scientific">Dermacoccus abyssi</name>
    <dbReference type="NCBI Taxonomy" id="322596"/>
    <lineage>
        <taxon>Bacteria</taxon>
        <taxon>Bacillati</taxon>
        <taxon>Actinomycetota</taxon>
        <taxon>Actinomycetes</taxon>
        <taxon>Micrococcales</taxon>
        <taxon>Dermacoccaceae</taxon>
        <taxon>Dermacoccus</taxon>
    </lineage>
</organism>
<gene>
    <name evidence="8" type="ORF">D1832_04575</name>
</gene>
<dbReference type="CDD" id="cd12156">
    <property type="entry name" value="HPPR"/>
    <property type="match status" value="1"/>
</dbReference>
<dbReference type="SUPFAM" id="SSF51735">
    <property type="entry name" value="NAD(P)-binding Rossmann-fold domains"/>
    <property type="match status" value="1"/>
</dbReference>
<dbReference type="AlphaFoldDB" id="A0A417Z7D6"/>
<accession>A0A417Z7D6</accession>
<keyword evidence="4" id="KW-0520">NAD</keyword>
<evidence type="ECO:0000256" key="5">
    <source>
        <dbReference type="RuleBase" id="RU003719"/>
    </source>
</evidence>
<keyword evidence="3 5" id="KW-0560">Oxidoreductase</keyword>
<dbReference type="GO" id="GO:0005829">
    <property type="term" value="C:cytosol"/>
    <property type="evidence" value="ECO:0007669"/>
    <property type="project" value="TreeGrafter"/>
</dbReference>
<dbReference type="Pfam" id="PF02826">
    <property type="entry name" value="2-Hacid_dh_C"/>
    <property type="match status" value="1"/>
</dbReference>
<comment type="caution">
    <text evidence="8">The sequence shown here is derived from an EMBL/GenBank/DDBJ whole genome shotgun (WGS) entry which is preliminary data.</text>
</comment>
<evidence type="ECO:0000256" key="2">
    <source>
        <dbReference type="ARBA" id="ARBA00022857"/>
    </source>
</evidence>
<dbReference type="PANTHER" id="PTHR10996:SF178">
    <property type="entry name" value="2-HYDROXYACID DEHYDROGENASE YGL185C-RELATED"/>
    <property type="match status" value="1"/>
</dbReference>
<dbReference type="Gene3D" id="3.40.50.720">
    <property type="entry name" value="NAD(P)-binding Rossmann-like Domain"/>
    <property type="match status" value="2"/>
</dbReference>
<dbReference type="SUPFAM" id="SSF52283">
    <property type="entry name" value="Formate/glycerate dehydrogenase catalytic domain-like"/>
    <property type="match status" value="1"/>
</dbReference>
<dbReference type="InterPro" id="IPR029752">
    <property type="entry name" value="D-isomer_DH_CS1"/>
</dbReference>
<proteinExistence type="inferred from homology"/>
<dbReference type="InterPro" id="IPR050223">
    <property type="entry name" value="D-isomer_2-hydroxyacid_DH"/>
</dbReference>
<dbReference type="FunFam" id="3.40.50.720:FF:000213">
    <property type="entry name" value="Putative 2-hydroxyacid dehydrogenase"/>
    <property type="match status" value="1"/>
</dbReference>
<evidence type="ECO:0000256" key="3">
    <source>
        <dbReference type="ARBA" id="ARBA00023002"/>
    </source>
</evidence>
<protein>
    <submittedName>
        <fullName evidence="8">2-hydroxyacid dehydrogenase</fullName>
    </submittedName>
</protein>
<evidence type="ECO:0000259" key="7">
    <source>
        <dbReference type="Pfam" id="PF02826"/>
    </source>
</evidence>
<feature type="domain" description="D-isomer specific 2-hydroxyacid dehydrogenase NAD-binding" evidence="7">
    <location>
        <begin position="110"/>
        <end position="281"/>
    </location>
</feature>
<evidence type="ECO:0000259" key="6">
    <source>
        <dbReference type="Pfam" id="PF00389"/>
    </source>
</evidence>
<dbReference type="InterPro" id="IPR006139">
    <property type="entry name" value="D-isomer_2_OHA_DH_cat_dom"/>
</dbReference>
<sequence>MSNVVIAGQHILLPDLTEELTTEEGALCLPADESERRSFLDEHGAGVKVAVTSSFAGFDADLMDALPDLELIANFGVGYDSTDVEAASERGITVSNTPDVLNDGVADLGVGLIIDVLRGISASDRFARAGKWKNGAFPLQREVTGRRVGILGLGRIGQEVATRLEGFRCEIGYHNRNEVETSYRYFGGAEELAGWSEVLVVLTPGGAATKALVDADVLAALGPEGYLVNIARGTVVDEDALVQALNDATIAGAGLDVYPNEPNINEALMALDNVVLTPHIASGTRETRRAMADTVLENVRTWLADGRAVTPVN</sequence>
<evidence type="ECO:0000256" key="4">
    <source>
        <dbReference type="ARBA" id="ARBA00023027"/>
    </source>
</evidence>
<dbReference type="GO" id="GO:0051287">
    <property type="term" value="F:NAD binding"/>
    <property type="evidence" value="ECO:0007669"/>
    <property type="project" value="InterPro"/>
</dbReference>
<dbReference type="Pfam" id="PF00389">
    <property type="entry name" value="2-Hacid_dh"/>
    <property type="match status" value="1"/>
</dbReference>
<dbReference type="InterPro" id="IPR036291">
    <property type="entry name" value="NAD(P)-bd_dom_sf"/>
</dbReference>
<dbReference type="GO" id="GO:0030267">
    <property type="term" value="F:glyoxylate reductase (NADPH) activity"/>
    <property type="evidence" value="ECO:0007669"/>
    <property type="project" value="TreeGrafter"/>
</dbReference>
<name>A0A417Z7D6_9MICO</name>
<evidence type="ECO:0000313" key="9">
    <source>
        <dbReference type="Proteomes" id="UP000285376"/>
    </source>
</evidence>
<dbReference type="RefSeq" id="WP_118912824.1">
    <property type="nucleotide sequence ID" value="NZ_CBCRVH010000003.1"/>
</dbReference>
<reference evidence="8 9" key="1">
    <citation type="submission" date="2018-08" db="EMBL/GenBank/DDBJ databases">
        <title>Whole genome sequence analysis of Dermacoccus abyssi bacteria isolated from Deep Mariana trench Micromonospora spp reveals genes involved in the environmental adaptation and production of secondary metabolites.</title>
        <authorList>
            <person name="Abdel-Mageed W.M."/>
            <person name="Lehri B."/>
            <person name="Nouioui I."/>
            <person name="Goodfellow I."/>
            <person name="Jaspars M."/>
            <person name="Karlyshev A."/>
        </authorList>
    </citation>
    <scope>NUCLEOTIDE SEQUENCE [LARGE SCALE GENOMIC DNA]</scope>
    <source>
        <strain evidence="8 9">MT1.1</strain>
    </source>
</reference>
<keyword evidence="2" id="KW-0521">NADP</keyword>
<dbReference type="GO" id="GO:0016618">
    <property type="term" value="F:hydroxypyruvate reductase [NAD(P)H] activity"/>
    <property type="evidence" value="ECO:0007669"/>
    <property type="project" value="TreeGrafter"/>
</dbReference>
<dbReference type="Proteomes" id="UP000285376">
    <property type="component" value="Unassembled WGS sequence"/>
</dbReference>
<feature type="domain" description="D-isomer specific 2-hydroxyacid dehydrogenase catalytic" evidence="6">
    <location>
        <begin position="43"/>
        <end position="313"/>
    </location>
</feature>
<dbReference type="InterPro" id="IPR006140">
    <property type="entry name" value="D-isomer_DH_NAD-bd"/>
</dbReference>
<dbReference type="PANTHER" id="PTHR10996">
    <property type="entry name" value="2-HYDROXYACID DEHYDROGENASE-RELATED"/>
    <property type="match status" value="1"/>
</dbReference>
<comment type="similarity">
    <text evidence="1 5">Belongs to the D-isomer specific 2-hydroxyacid dehydrogenase family.</text>
</comment>
<evidence type="ECO:0000313" key="8">
    <source>
        <dbReference type="EMBL" id="RHW46532.1"/>
    </source>
</evidence>